<protein>
    <submittedName>
        <fullName evidence="9">O-succinylbenzoic acid--CoA ligase protein</fullName>
        <ecNumber evidence="9">6.2.1.26</ecNumber>
    </submittedName>
</protein>
<evidence type="ECO:0000256" key="5">
    <source>
        <dbReference type="ARBA" id="ARBA00022692"/>
    </source>
</evidence>
<dbReference type="PANTHER" id="PTHR30047">
    <property type="entry name" value="HIGH-AFFINITY CHOLINE TRANSPORT PROTEIN-RELATED"/>
    <property type="match status" value="1"/>
</dbReference>
<evidence type="ECO:0000313" key="10">
    <source>
        <dbReference type="Proteomes" id="UP000016762"/>
    </source>
</evidence>
<feature type="transmembrane region" description="Helical" evidence="8">
    <location>
        <begin position="474"/>
        <end position="496"/>
    </location>
</feature>
<dbReference type="EMBL" id="AWXE01000001">
    <property type="protein sequence ID" value="ERL47143.1"/>
    <property type="molecule type" value="Genomic_DNA"/>
</dbReference>
<keyword evidence="5 8" id="KW-0812">Transmembrane</keyword>
<feature type="transmembrane region" description="Helical" evidence="8">
    <location>
        <begin position="117"/>
        <end position="139"/>
    </location>
</feature>
<dbReference type="InterPro" id="IPR018093">
    <property type="entry name" value="BCCT_CS"/>
</dbReference>
<evidence type="ECO:0000256" key="6">
    <source>
        <dbReference type="ARBA" id="ARBA00022989"/>
    </source>
</evidence>
<reference evidence="9 10" key="1">
    <citation type="journal article" date="2014" name="FEMS Microbiol. Ecol.">
        <title>Genomic differentiation among two strains of the PS1 clade isolated from geographically separated marine habitats.</title>
        <authorList>
            <person name="Jimenez-Infante F."/>
            <person name="Ngugi D.K."/>
            <person name="Alam I."/>
            <person name="Rashid M."/>
            <person name="Baalawi W."/>
            <person name="Kamau A.A."/>
            <person name="Bajic V.B."/>
            <person name="Stingl U."/>
        </authorList>
    </citation>
    <scope>NUCLEOTIDE SEQUENCE [LARGE SCALE GENOMIC DNA]</scope>
    <source>
        <strain evidence="9 10">RS24</strain>
    </source>
</reference>
<dbReference type="NCBIfam" id="TIGR00842">
    <property type="entry name" value="bcct"/>
    <property type="match status" value="1"/>
</dbReference>
<name>U2WUC2_9PROT</name>
<dbReference type="GO" id="GO:0008756">
    <property type="term" value="F:o-succinylbenzoate-CoA ligase activity"/>
    <property type="evidence" value="ECO:0007669"/>
    <property type="project" value="UniProtKB-EC"/>
</dbReference>
<dbReference type="Proteomes" id="UP000016762">
    <property type="component" value="Unassembled WGS sequence"/>
</dbReference>
<feature type="transmembrane region" description="Helical" evidence="8">
    <location>
        <begin position="215"/>
        <end position="239"/>
    </location>
</feature>
<feature type="transmembrane region" description="Helical" evidence="8">
    <location>
        <begin position="171"/>
        <end position="194"/>
    </location>
</feature>
<dbReference type="PATRIC" id="fig|1397666.3.peg.53"/>
<accession>U2WUC2</accession>
<dbReference type="GO" id="GO:0005886">
    <property type="term" value="C:plasma membrane"/>
    <property type="evidence" value="ECO:0007669"/>
    <property type="project" value="UniProtKB-SubCell"/>
</dbReference>
<dbReference type="AlphaFoldDB" id="U2WUC2"/>
<evidence type="ECO:0000256" key="2">
    <source>
        <dbReference type="ARBA" id="ARBA00005658"/>
    </source>
</evidence>
<evidence type="ECO:0000256" key="1">
    <source>
        <dbReference type="ARBA" id="ARBA00004651"/>
    </source>
</evidence>
<feature type="transmembrane region" description="Helical" evidence="8">
    <location>
        <begin position="502"/>
        <end position="526"/>
    </location>
</feature>
<comment type="similarity">
    <text evidence="2">Belongs to the BCCT transporter (TC 2.A.15) family.</text>
</comment>
<dbReference type="RefSeq" id="WP_021776162.1">
    <property type="nucleotide sequence ID" value="NZ_AWXE01000001.1"/>
</dbReference>
<dbReference type="GO" id="GO:0022857">
    <property type="term" value="F:transmembrane transporter activity"/>
    <property type="evidence" value="ECO:0007669"/>
    <property type="project" value="InterPro"/>
</dbReference>
<keyword evidence="9" id="KW-0436">Ligase</keyword>
<feature type="transmembrane region" description="Helical" evidence="8">
    <location>
        <begin position="259"/>
        <end position="278"/>
    </location>
</feature>
<dbReference type="InterPro" id="IPR000060">
    <property type="entry name" value="BCCT_transptr"/>
</dbReference>
<dbReference type="PROSITE" id="PS01303">
    <property type="entry name" value="BCCT"/>
    <property type="match status" value="1"/>
</dbReference>
<dbReference type="Pfam" id="PF02028">
    <property type="entry name" value="BCCT"/>
    <property type="match status" value="1"/>
</dbReference>
<dbReference type="eggNOG" id="COG1292">
    <property type="taxonomic scope" value="Bacteria"/>
</dbReference>
<keyword evidence="6 8" id="KW-1133">Transmembrane helix</keyword>
<sequence>MEKDNQESLTITENKLFPADTDYEIGQDNIEIFGLDIHNPVFALSATLALIFSGLVLAFPETSTSVLLGTRDIILDLFDTMFSLSIIALTGFILFLIASPFGRIRLGGDDAKPEFGFISWVCMLFSAGVGIGMTFYGAAEPLAYYTGTYGTPLGVTAETPEAYRLAFSATLFHWGISGWSVYALIGLAIGFFTFNRELPLTIRSIFYPLLGERVWGWPGHIIDVVAVLSTLFGLATSLGLGAQQVSAGLNYLFDIPKTLQTQALVIMSITSLAIYSVVRGLDRGVRKLSNINISMAACLLLFVILAGPTKLVLSSFADNFANYFVDMFRLSTLDRPVDRQWYHDWTIFYWAWWISWSPFVGIFIARISKGRTVREFLLVVMTAPLIIALIWFSSFGTTAISQYDANIGSLPNNTGDISLVLFLMLENLIFPVLSSLFALGLLVFFFVTSSDSGSLVIDSITSGGKLHAPKPQRIFWASVEGLLAIVLLVGGGSSALGAIQAGAISMALPFLIILLAASISLTSGLYSELSYMKTKTLHKESDAYEK</sequence>
<gene>
    <name evidence="9" type="ORF">RS24_00061</name>
</gene>
<feature type="transmembrane region" description="Helical" evidence="8">
    <location>
        <begin position="377"/>
        <end position="400"/>
    </location>
</feature>
<organism evidence="9 10">
    <name type="scientific">Candidatus Micropelagius thuwalensis</name>
    <dbReference type="NCBI Taxonomy" id="1397666"/>
    <lineage>
        <taxon>Bacteria</taxon>
        <taxon>Pseudomonadati</taxon>
        <taxon>Pseudomonadota</taxon>
        <taxon>Alphaproteobacteria</taxon>
        <taxon>PS1 clade</taxon>
        <taxon>Candidatus Micropelagius</taxon>
    </lineage>
</organism>
<dbReference type="EC" id="6.2.1.26" evidence="9"/>
<dbReference type="PANTHER" id="PTHR30047:SF7">
    <property type="entry name" value="HIGH-AFFINITY CHOLINE TRANSPORT PROTEIN"/>
    <property type="match status" value="1"/>
</dbReference>
<keyword evidence="3" id="KW-0813">Transport</keyword>
<dbReference type="STRING" id="1397666.RS24_00061"/>
<dbReference type="OrthoDB" id="9775735at2"/>
<feature type="transmembrane region" description="Helical" evidence="8">
    <location>
        <begin position="420"/>
        <end position="447"/>
    </location>
</feature>
<feature type="transmembrane region" description="Helical" evidence="8">
    <location>
        <begin position="347"/>
        <end position="365"/>
    </location>
</feature>
<feature type="transmembrane region" description="Helical" evidence="8">
    <location>
        <begin position="41"/>
        <end position="60"/>
    </location>
</feature>
<evidence type="ECO:0000256" key="8">
    <source>
        <dbReference type="SAM" id="Phobius"/>
    </source>
</evidence>
<keyword evidence="7 8" id="KW-0472">Membrane</keyword>
<evidence type="ECO:0000256" key="7">
    <source>
        <dbReference type="ARBA" id="ARBA00023136"/>
    </source>
</evidence>
<feature type="transmembrane region" description="Helical" evidence="8">
    <location>
        <begin position="80"/>
        <end position="97"/>
    </location>
</feature>
<keyword evidence="4" id="KW-1003">Cell membrane</keyword>
<evidence type="ECO:0000313" key="9">
    <source>
        <dbReference type="EMBL" id="ERL47143.1"/>
    </source>
</evidence>
<comment type="caution">
    <text evidence="9">The sequence shown here is derived from an EMBL/GenBank/DDBJ whole genome shotgun (WGS) entry which is preliminary data.</text>
</comment>
<feature type="transmembrane region" description="Helical" evidence="8">
    <location>
        <begin position="290"/>
        <end position="307"/>
    </location>
</feature>
<keyword evidence="10" id="KW-1185">Reference proteome</keyword>
<proteinExistence type="inferred from homology"/>
<evidence type="ECO:0000256" key="3">
    <source>
        <dbReference type="ARBA" id="ARBA00022448"/>
    </source>
</evidence>
<evidence type="ECO:0000256" key="4">
    <source>
        <dbReference type="ARBA" id="ARBA00022475"/>
    </source>
</evidence>
<comment type="subcellular location">
    <subcellularLocation>
        <location evidence="1">Cell membrane</location>
        <topology evidence="1">Multi-pass membrane protein</topology>
    </subcellularLocation>
</comment>